<evidence type="ECO:0000313" key="2">
    <source>
        <dbReference type="EMBL" id="SEP63673.1"/>
    </source>
</evidence>
<gene>
    <name evidence="2" type="ORF">SAMN05216600_101167</name>
</gene>
<organism evidence="2 3">
    <name type="scientific">Pseudomonas cuatrocienegasensis</name>
    <dbReference type="NCBI Taxonomy" id="543360"/>
    <lineage>
        <taxon>Bacteria</taxon>
        <taxon>Pseudomonadati</taxon>
        <taxon>Pseudomonadota</taxon>
        <taxon>Gammaproteobacteria</taxon>
        <taxon>Pseudomonadales</taxon>
        <taxon>Pseudomonadaceae</taxon>
        <taxon>Pseudomonas</taxon>
    </lineage>
</organism>
<dbReference type="SMART" id="SM01236">
    <property type="entry name" value="Haem_oxygenase_2"/>
    <property type="match status" value="1"/>
</dbReference>
<proteinExistence type="predicted"/>
<evidence type="ECO:0000256" key="1">
    <source>
        <dbReference type="SAM" id="MobiDB-lite"/>
    </source>
</evidence>
<reference evidence="2 3" key="1">
    <citation type="submission" date="2016-10" db="EMBL/GenBank/DDBJ databases">
        <authorList>
            <person name="Varghese N."/>
            <person name="Submissions S."/>
        </authorList>
    </citation>
    <scope>NUCLEOTIDE SEQUENCE [LARGE SCALE GENOMIC DNA]</scope>
    <source>
        <strain evidence="2 3">CIP 109853</strain>
    </source>
</reference>
<dbReference type="RefSeq" id="WP_069517007.1">
    <property type="nucleotide sequence ID" value="NZ_FOFP01000001.1"/>
</dbReference>
<feature type="compositionally biased region" description="Low complexity" evidence="1">
    <location>
        <begin position="1"/>
        <end position="20"/>
    </location>
</feature>
<sequence>MTTFTAIASESSAATSFTDAQTPPGQARQVYEALLQRPDAAASRDLANALLEQQLAIAADQQDDLPEQPQALAEWINAGVARNVEAYQAYLEGRKTGAPRRYFSGRAQALHFIRSVAPTKCVDGAWLYGLLPHYRDVRFHGLIRTYLEELGDGDPALNHVVLYQKLLARYGCDDPLALSDEHYLQGALQLSLGYTAEQHLPELIGYNLGYEQLPLHLMISAFELNELGIDPYYFQLHVTIDNASTGHAHKAMQAVLQNLPVVGDAEAFYRRVRRGYRLNDQGIGSTEVIKRFDLHSELLGILERKRQAAGQVHSDYCRIEGRTVNEWLSVPGQLDDFLQALEKRGWIQRHRDPQHSRFWQLVQGEQAAMFGVFSPYELQVLHDWIAGGWQAHSQPDLQLVGRSPARAIFRSHFRQPPAATPISVVVNGMSDTGVPPNDFNDECQALQSELDRLPVDLRAQRLIDLMAPAHHATPAGLYATRQFSALLQQP</sequence>
<dbReference type="EMBL" id="FOFP01000001">
    <property type="protein sequence ID" value="SEP63673.1"/>
    <property type="molecule type" value="Genomic_DNA"/>
</dbReference>
<accession>A0ABY1B0I5</accession>
<dbReference type="InterPro" id="IPR016084">
    <property type="entry name" value="Haem_Oase-like_multi-hlx"/>
</dbReference>
<keyword evidence="3" id="KW-1185">Reference proteome</keyword>
<dbReference type="Gene3D" id="1.20.910.10">
    <property type="entry name" value="Heme oxygenase-like"/>
    <property type="match status" value="1"/>
</dbReference>
<protein>
    <submittedName>
        <fullName evidence="2">Iron-containing redox enzyme</fullName>
    </submittedName>
</protein>
<evidence type="ECO:0000313" key="3">
    <source>
        <dbReference type="Proteomes" id="UP000198512"/>
    </source>
</evidence>
<feature type="region of interest" description="Disordered" evidence="1">
    <location>
        <begin position="1"/>
        <end position="23"/>
    </location>
</feature>
<name>A0ABY1B0I5_9PSED</name>
<dbReference type="Pfam" id="PF14518">
    <property type="entry name" value="Haem_oxygenas_2"/>
    <property type="match status" value="1"/>
</dbReference>
<dbReference type="Proteomes" id="UP000198512">
    <property type="component" value="Unassembled WGS sequence"/>
</dbReference>
<comment type="caution">
    <text evidence="2">The sequence shown here is derived from an EMBL/GenBank/DDBJ whole genome shotgun (WGS) entry which is preliminary data.</text>
</comment>